<dbReference type="Bgee" id="ENSSSAG00000077842">
    <property type="expression patterns" value="Expressed in midgut and 20 other cell types or tissues"/>
</dbReference>
<keyword evidence="7" id="KW-1185">Reference proteome</keyword>
<sequence length="480" mass="54034">MDLTQEAIISLLIEEGGKLKNSELLTKFKDSLNCTDPAEKKQNRDLFKRFVNTVAVVKEIEDVRYIVLKKTYQHLLQETEDVQKSGSEEVPEPGEPSPAWNSENNAHSQNGGSETSSENVQEPVITSVGECVSNDSDMHSFIELALKEKVDFKPKRSLNFNIDHTSVAQREYISSGGAVYPGKTKNPSVQKTFGLPLRMPPNMTRIEIHKLKSEDDDGPPRRAGSTDQDAHCSSRTKRRPSTRSVGLSSPLPRRAVKITKPSEEPKYTSTVPLEEAEHEWLVRSAAGHWRRVYGLLLRDTQLAEKKDFMSGFTALHWAAKCGNSEMVGSIINISRQGGMDLDVNARTYGGYTPLHIAALHDQEFVLAMLVHEYGADVNIRDNCGKKPYHYLRKGISSEVRELLGEPKVQPQEVLQPEREEIDIFPELSKGLHTISRLFNPHLEKKRRHKQRPSVYSLGVDPRDEGDESSSNHRETSDAFK</sequence>
<dbReference type="Proteomes" id="UP001652741">
    <property type="component" value="Chromosome ssa04"/>
</dbReference>
<keyword evidence="1" id="KW-0677">Repeat</keyword>
<dbReference type="PANTHER" id="PTHR14491:SF2">
    <property type="entry name" value="ANKYRIN REPEAT DOMAIN-CONTAINING PROTEIN SOWAHA"/>
    <property type="match status" value="1"/>
</dbReference>
<evidence type="ECO:0000313" key="7">
    <source>
        <dbReference type="Proteomes" id="UP001652741"/>
    </source>
</evidence>
<dbReference type="RefSeq" id="XP_014053520.1">
    <property type="nucleotide sequence ID" value="XM_014198045.2"/>
</dbReference>
<feature type="compositionally biased region" description="Basic and acidic residues" evidence="5">
    <location>
        <begin position="469"/>
        <end position="480"/>
    </location>
</feature>
<dbReference type="InterPro" id="IPR002110">
    <property type="entry name" value="Ankyrin_rpt"/>
</dbReference>
<dbReference type="Pfam" id="PF12796">
    <property type="entry name" value="Ank_2"/>
    <property type="match status" value="1"/>
</dbReference>
<gene>
    <name evidence="8" type="primary">sowahaa</name>
</gene>
<evidence type="ECO:0000313" key="8">
    <source>
        <dbReference type="RefSeq" id="XP_014053520.1"/>
    </source>
</evidence>
<feature type="region of interest" description="Disordered" evidence="5">
    <location>
        <begin position="211"/>
        <end position="271"/>
    </location>
</feature>
<accession>A0A1S3RMH7</accession>
<feature type="repeat" description="ANK" evidence="4">
    <location>
        <begin position="349"/>
        <end position="382"/>
    </location>
</feature>
<proteinExistence type="inferred from homology"/>
<keyword evidence="2 4" id="KW-0040">ANK repeat</keyword>
<feature type="compositionally biased region" description="Polar residues" evidence="5">
    <location>
        <begin position="99"/>
        <end position="120"/>
    </location>
</feature>
<name>A0A1S3RMH7_SALSA</name>
<feature type="region of interest" description="Disordered" evidence="5">
    <location>
        <begin position="82"/>
        <end position="121"/>
    </location>
</feature>
<dbReference type="AlphaFoldDB" id="A0A1S3RMH7"/>
<dbReference type="PROSITE" id="PS50297">
    <property type="entry name" value="ANK_REP_REGION"/>
    <property type="match status" value="1"/>
</dbReference>
<evidence type="ECO:0000256" key="3">
    <source>
        <dbReference type="ARBA" id="ARBA00038122"/>
    </source>
</evidence>
<evidence type="ECO:0000256" key="4">
    <source>
        <dbReference type="PROSITE-ProRule" id="PRU00023"/>
    </source>
</evidence>
<evidence type="ECO:0000256" key="1">
    <source>
        <dbReference type="ARBA" id="ARBA00022737"/>
    </source>
</evidence>
<dbReference type="OrthoDB" id="432281at2759"/>
<reference evidence="8" key="1">
    <citation type="submission" date="2025-08" db="UniProtKB">
        <authorList>
            <consortium name="RefSeq"/>
        </authorList>
    </citation>
    <scope>IDENTIFICATION</scope>
</reference>
<dbReference type="PROSITE" id="PS50088">
    <property type="entry name" value="ANK_REPEAT"/>
    <property type="match status" value="2"/>
</dbReference>
<dbReference type="OMA" id="PPKPCML"/>
<evidence type="ECO:0000256" key="2">
    <source>
        <dbReference type="ARBA" id="ARBA00023043"/>
    </source>
</evidence>
<dbReference type="InterPro" id="IPR058889">
    <property type="entry name" value="WHD_SOWAHA-C"/>
</dbReference>
<feature type="repeat" description="ANK" evidence="4">
    <location>
        <begin position="310"/>
        <end position="346"/>
    </location>
</feature>
<dbReference type="Pfam" id="PF25877">
    <property type="entry name" value="WHD_SOWAH"/>
    <property type="match status" value="1"/>
</dbReference>
<evidence type="ECO:0000256" key="5">
    <source>
        <dbReference type="SAM" id="MobiDB-lite"/>
    </source>
</evidence>
<dbReference type="PaxDb" id="8030-ENSSSAP00000109873"/>
<evidence type="ECO:0000259" key="6">
    <source>
        <dbReference type="Pfam" id="PF25877"/>
    </source>
</evidence>
<dbReference type="KEGG" id="sasa:106603849"/>
<protein>
    <submittedName>
        <fullName evidence="8">Ankyrin repeat domain-containing protein SOWAHA</fullName>
    </submittedName>
</protein>
<dbReference type="Gene3D" id="1.25.40.20">
    <property type="entry name" value="Ankyrin repeat-containing domain"/>
    <property type="match status" value="1"/>
</dbReference>
<feature type="domain" description="SOWAHA-C winged helix-turn-helix" evidence="6">
    <location>
        <begin position="2"/>
        <end position="85"/>
    </location>
</feature>
<dbReference type="InterPro" id="IPR036770">
    <property type="entry name" value="Ankyrin_rpt-contain_sf"/>
</dbReference>
<feature type="region of interest" description="Disordered" evidence="5">
    <location>
        <begin position="442"/>
        <end position="480"/>
    </location>
</feature>
<organism evidence="7 8">
    <name type="scientific">Salmo salar</name>
    <name type="common">Atlantic salmon</name>
    <dbReference type="NCBI Taxonomy" id="8030"/>
    <lineage>
        <taxon>Eukaryota</taxon>
        <taxon>Metazoa</taxon>
        <taxon>Chordata</taxon>
        <taxon>Craniata</taxon>
        <taxon>Vertebrata</taxon>
        <taxon>Euteleostomi</taxon>
        <taxon>Actinopterygii</taxon>
        <taxon>Neopterygii</taxon>
        <taxon>Teleostei</taxon>
        <taxon>Protacanthopterygii</taxon>
        <taxon>Salmoniformes</taxon>
        <taxon>Salmonidae</taxon>
        <taxon>Salmoninae</taxon>
        <taxon>Salmo</taxon>
    </lineage>
</organism>
<dbReference type="STRING" id="8030.ENSSSAP00000109873"/>
<dbReference type="PANTHER" id="PTHR14491">
    <property type="entry name" value="SOSONDOWAH, ISOFORM G"/>
    <property type="match status" value="1"/>
</dbReference>
<comment type="similarity">
    <text evidence="3">Belongs to the SOWAH family.</text>
</comment>
<dbReference type="SMART" id="SM00248">
    <property type="entry name" value="ANK"/>
    <property type="match status" value="2"/>
</dbReference>
<dbReference type="SUPFAM" id="SSF48403">
    <property type="entry name" value="Ankyrin repeat"/>
    <property type="match status" value="1"/>
</dbReference>